<evidence type="ECO:0000313" key="2">
    <source>
        <dbReference type="Proteomes" id="UP001168972"/>
    </source>
</evidence>
<evidence type="ECO:0000313" key="1">
    <source>
        <dbReference type="EMBL" id="KAK0158085.1"/>
    </source>
</evidence>
<gene>
    <name evidence="1" type="ORF">PV327_011139</name>
</gene>
<keyword evidence="2" id="KW-1185">Reference proteome</keyword>
<comment type="caution">
    <text evidence="1">The sequence shown here is derived from an EMBL/GenBank/DDBJ whole genome shotgun (WGS) entry which is preliminary data.</text>
</comment>
<dbReference type="Proteomes" id="UP001168972">
    <property type="component" value="Unassembled WGS sequence"/>
</dbReference>
<accession>A0AA39EYJ8</accession>
<protein>
    <submittedName>
        <fullName evidence="1">Uncharacterized protein</fullName>
    </submittedName>
</protein>
<name>A0AA39EYJ8_MICHY</name>
<sequence length="97" mass="11324">MCTTILKLCKSGKCDKQRLPFLPLMVWHIQKYHKPEDCYFCQTNIIGHHYKTRDRIKYANVLTVTKPVNKNSQDEPAVEAGLTKVLQIHLNLVKHHL</sequence>
<reference evidence="1" key="2">
    <citation type="submission" date="2023-03" db="EMBL/GenBank/DDBJ databases">
        <authorList>
            <person name="Inwood S.N."/>
            <person name="Skelly J.G."/>
            <person name="Guhlin J."/>
            <person name="Harrop T.W.R."/>
            <person name="Goldson S.G."/>
            <person name="Dearden P.K."/>
        </authorList>
    </citation>
    <scope>NUCLEOTIDE SEQUENCE</scope>
    <source>
        <strain evidence="1">Lincoln</strain>
        <tissue evidence="1">Whole body</tissue>
    </source>
</reference>
<dbReference type="AlphaFoldDB" id="A0AA39EYJ8"/>
<reference evidence="1" key="1">
    <citation type="journal article" date="2023" name="bioRxiv">
        <title>Scaffold-level genome assemblies of two parasitoid biocontrol wasps reveal the parthenogenesis mechanism and an associated novel virus.</title>
        <authorList>
            <person name="Inwood S."/>
            <person name="Skelly J."/>
            <person name="Guhlin J."/>
            <person name="Harrop T."/>
            <person name="Goldson S."/>
            <person name="Dearden P."/>
        </authorList>
    </citation>
    <scope>NUCLEOTIDE SEQUENCE</scope>
    <source>
        <strain evidence="1">Lincoln</strain>
        <tissue evidence="1">Whole body</tissue>
    </source>
</reference>
<organism evidence="1 2">
    <name type="scientific">Microctonus hyperodae</name>
    <name type="common">Parasitoid wasp</name>
    <dbReference type="NCBI Taxonomy" id="165561"/>
    <lineage>
        <taxon>Eukaryota</taxon>
        <taxon>Metazoa</taxon>
        <taxon>Ecdysozoa</taxon>
        <taxon>Arthropoda</taxon>
        <taxon>Hexapoda</taxon>
        <taxon>Insecta</taxon>
        <taxon>Pterygota</taxon>
        <taxon>Neoptera</taxon>
        <taxon>Endopterygota</taxon>
        <taxon>Hymenoptera</taxon>
        <taxon>Apocrita</taxon>
        <taxon>Ichneumonoidea</taxon>
        <taxon>Braconidae</taxon>
        <taxon>Euphorinae</taxon>
        <taxon>Microctonus</taxon>
    </lineage>
</organism>
<proteinExistence type="predicted"/>
<dbReference type="EMBL" id="JAQQBR010001950">
    <property type="protein sequence ID" value="KAK0158085.1"/>
    <property type="molecule type" value="Genomic_DNA"/>
</dbReference>